<sequence>MSFAQTLRTAVPLIVGVALGGIGSSLFLKSLPGAEGSPEKRVAELEVELKKANNQIAAYEEKNPRRRRDANLLAGARQLMDDVKAGNNVNPDDILAVLQPSIRELSPIFDRIRVKQEKARIEAKTGELARKYDLTPQQQERLEAWYKQKAKDDAKSWSDLVGTPGTTFEDLARESMTHRPDDGLDQVMEGMLSGEKLTDYKTTRMTEKASLVERHADTRVQRLSGIVELDDAQRDQAFGIFARSSPDYDPAMKLEGIGGDIGATPGGASRDAMLSVLRPEQREKYEVERQRRRAEAEKEMNEIGLTLPSNWDLLDQADF</sequence>
<dbReference type="Proteomes" id="UP000501812">
    <property type="component" value="Chromosome"/>
</dbReference>
<dbReference type="EMBL" id="CP051774">
    <property type="protein sequence ID" value="QJE94882.1"/>
    <property type="molecule type" value="Genomic_DNA"/>
</dbReference>
<feature type="coiled-coil region" evidence="1">
    <location>
        <begin position="42"/>
        <end position="69"/>
    </location>
</feature>
<evidence type="ECO:0000256" key="1">
    <source>
        <dbReference type="SAM" id="Coils"/>
    </source>
</evidence>
<accession>A0A858RDS7</accession>
<keyword evidence="3" id="KW-1185">Reference proteome</keyword>
<protein>
    <submittedName>
        <fullName evidence="2">Uncharacterized protein</fullName>
    </submittedName>
</protein>
<gene>
    <name evidence="2" type="ORF">HHL09_03505</name>
</gene>
<organism evidence="2 3">
    <name type="scientific">Luteolibacter luteus</name>
    <dbReference type="NCBI Taxonomy" id="2728835"/>
    <lineage>
        <taxon>Bacteria</taxon>
        <taxon>Pseudomonadati</taxon>
        <taxon>Verrucomicrobiota</taxon>
        <taxon>Verrucomicrobiia</taxon>
        <taxon>Verrucomicrobiales</taxon>
        <taxon>Verrucomicrobiaceae</taxon>
        <taxon>Luteolibacter</taxon>
    </lineage>
</organism>
<evidence type="ECO:0000313" key="2">
    <source>
        <dbReference type="EMBL" id="QJE94882.1"/>
    </source>
</evidence>
<dbReference type="KEGG" id="luo:HHL09_03505"/>
<name>A0A858RDS7_9BACT</name>
<dbReference type="AlphaFoldDB" id="A0A858RDS7"/>
<dbReference type="RefSeq" id="WP_169453103.1">
    <property type="nucleotide sequence ID" value="NZ_CP051774.1"/>
</dbReference>
<reference evidence="2 3" key="1">
    <citation type="submission" date="2020-04" db="EMBL/GenBank/DDBJ databases">
        <title>Luteolibacter sp. G-1-1-1 isolated from soil.</title>
        <authorList>
            <person name="Dahal R.H."/>
        </authorList>
    </citation>
    <scope>NUCLEOTIDE SEQUENCE [LARGE SCALE GENOMIC DNA]</scope>
    <source>
        <strain evidence="2 3">G-1-1-1</strain>
    </source>
</reference>
<evidence type="ECO:0000313" key="3">
    <source>
        <dbReference type="Proteomes" id="UP000501812"/>
    </source>
</evidence>
<keyword evidence="1" id="KW-0175">Coiled coil</keyword>
<proteinExistence type="predicted"/>